<reference evidence="2 3" key="1">
    <citation type="submission" date="2022-05" db="EMBL/GenBank/DDBJ databases">
        <authorList>
            <person name="Friedrich I."/>
            <person name="Poehlein A."/>
            <person name="Schneider D."/>
            <person name="Hertel R."/>
            <person name="Daniel R."/>
        </authorList>
    </citation>
    <scope>NUCLEOTIDE SEQUENCE [LARGE SCALE GENOMIC DNA]</scope>
</reference>
<keyword evidence="1" id="KW-0472">Membrane</keyword>
<evidence type="ECO:0000313" key="2">
    <source>
        <dbReference type="EMBL" id="USN14672.1"/>
    </source>
</evidence>
<keyword evidence="1" id="KW-0812">Transmembrane</keyword>
<evidence type="ECO:0000256" key="1">
    <source>
        <dbReference type="SAM" id="Phobius"/>
    </source>
</evidence>
<gene>
    <name evidence="2" type="ORF">DOMOVOI_01980</name>
</gene>
<keyword evidence="1" id="KW-1133">Transmembrane helix</keyword>
<dbReference type="EMBL" id="ON529855">
    <property type="protein sequence ID" value="USN14672.1"/>
    <property type="molecule type" value="Genomic_DNA"/>
</dbReference>
<feature type="transmembrane region" description="Helical" evidence="1">
    <location>
        <begin position="15"/>
        <end position="40"/>
    </location>
</feature>
<keyword evidence="3" id="KW-1185">Reference proteome</keyword>
<organism evidence="2 3">
    <name type="scientific">Brevundimonas phage vB_BpoS-Domovoi</name>
    <dbReference type="NCBI Taxonomy" id="2948598"/>
    <lineage>
        <taxon>Viruses</taxon>
        <taxon>Duplodnaviria</taxon>
        <taxon>Heunggongvirae</taxon>
        <taxon>Uroviricota</taxon>
        <taxon>Caudoviricetes</taxon>
        <taxon>Jeanschmidtviridae</taxon>
        <taxon>Marchewkavirus</taxon>
        <taxon>Marchewkavirus domovoi</taxon>
    </lineage>
</organism>
<protein>
    <submittedName>
        <fullName evidence="2">Uncharacterized protein</fullName>
    </submittedName>
</protein>
<accession>A0A9E7MRB5</accession>
<evidence type="ECO:0000313" key="3">
    <source>
        <dbReference type="Proteomes" id="UP001057221"/>
    </source>
</evidence>
<sequence>MIRETTVTDLEALNLLWMIPAALVLLVVAIPLALAVYAGLHWSRYDDKEMYLHG</sequence>
<proteinExistence type="predicted"/>
<dbReference type="Proteomes" id="UP001057221">
    <property type="component" value="Segment"/>
</dbReference>
<name>A0A9E7MRB5_9CAUD</name>